<dbReference type="PANTHER" id="PTHR22835:SF621">
    <property type="entry name" value="GDSL ESTERASE_LIPASE ENOD8"/>
    <property type="match status" value="1"/>
</dbReference>
<dbReference type="CDD" id="cd01837">
    <property type="entry name" value="SGNH_plant_lipase_like"/>
    <property type="match status" value="1"/>
</dbReference>
<accession>A0A445H5V1</accession>
<comment type="similarity">
    <text evidence="1">Belongs to the 'GDSL' lipolytic enzyme family.</text>
</comment>
<protein>
    <submittedName>
        <fullName evidence="5">Esterase</fullName>
    </submittedName>
</protein>
<dbReference type="GO" id="GO:0016788">
    <property type="term" value="F:hydrolase activity, acting on ester bonds"/>
    <property type="evidence" value="ECO:0007669"/>
    <property type="project" value="InterPro"/>
</dbReference>
<dbReference type="Gramene" id="XM_028344811.1">
    <property type="protein sequence ID" value="XP_028200612.1"/>
    <property type="gene ID" value="LOC114384955"/>
</dbReference>
<gene>
    <name evidence="5" type="ORF">D0Y65_038669</name>
</gene>
<dbReference type="PANTHER" id="PTHR22835">
    <property type="entry name" value="ZINC FINGER FYVE DOMAIN CONTAINING PROTEIN"/>
    <property type="match status" value="1"/>
</dbReference>
<evidence type="ECO:0000256" key="1">
    <source>
        <dbReference type="ARBA" id="ARBA00008668"/>
    </source>
</evidence>
<evidence type="ECO:0000313" key="5">
    <source>
        <dbReference type="EMBL" id="RZB68975.1"/>
    </source>
</evidence>
<dbReference type="AlphaFoldDB" id="A0A445H5V1"/>
<organism evidence="5 6">
    <name type="scientific">Glycine soja</name>
    <name type="common">Wild soybean</name>
    <dbReference type="NCBI Taxonomy" id="3848"/>
    <lineage>
        <taxon>Eukaryota</taxon>
        <taxon>Viridiplantae</taxon>
        <taxon>Streptophyta</taxon>
        <taxon>Embryophyta</taxon>
        <taxon>Tracheophyta</taxon>
        <taxon>Spermatophyta</taxon>
        <taxon>Magnoliopsida</taxon>
        <taxon>eudicotyledons</taxon>
        <taxon>Gunneridae</taxon>
        <taxon>Pentapetalae</taxon>
        <taxon>rosids</taxon>
        <taxon>fabids</taxon>
        <taxon>Fabales</taxon>
        <taxon>Fabaceae</taxon>
        <taxon>Papilionoideae</taxon>
        <taxon>50 kb inversion clade</taxon>
        <taxon>NPAAA clade</taxon>
        <taxon>indigoferoid/millettioid clade</taxon>
        <taxon>Phaseoleae</taxon>
        <taxon>Glycine</taxon>
        <taxon>Glycine subgen. Soja</taxon>
    </lineage>
</organism>
<dbReference type="InterPro" id="IPR001087">
    <property type="entry name" value="GDSL"/>
</dbReference>
<proteinExistence type="inferred from homology"/>
<reference evidence="5 6" key="1">
    <citation type="submission" date="2018-09" db="EMBL/GenBank/DDBJ databases">
        <title>A high-quality reference genome of wild soybean provides a powerful tool to mine soybean genomes.</title>
        <authorList>
            <person name="Xie M."/>
            <person name="Chung C.Y.L."/>
            <person name="Li M.-W."/>
            <person name="Wong F.-L."/>
            <person name="Chan T.-F."/>
            <person name="Lam H.-M."/>
        </authorList>
    </citation>
    <scope>NUCLEOTIDE SEQUENCE [LARGE SCALE GENOMIC DNA]</scope>
    <source>
        <strain evidence="6">cv. W05</strain>
        <tissue evidence="5">Hypocotyl of etiolated seedlings</tissue>
    </source>
</reference>
<keyword evidence="2" id="KW-0732">Signal</keyword>
<evidence type="ECO:0000256" key="4">
    <source>
        <dbReference type="ARBA" id="ARBA00023180"/>
    </source>
</evidence>
<comment type="caution">
    <text evidence="5">The sequence shown here is derived from an EMBL/GenBank/DDBJ whole genome shotgun (WGS) entry which is preliminary data.</text>
</comment>
<name>A0A445H5V1_GLYSO</name>
<keyword evidence="6" id="KW-1185">Reference proteome</keyword>
<dbReference type="EMBL" id="QZWG01000014">
    <property type="protein sequence ID" value="RZB68975.1"/>
    <property type="molecule type" value="Genomic_DNA"/>
</dbReference>
<keyword evidence="3" id="KW-0378">Hydrolase</keyword>
<dbReference type="Gene3D" id="3.40.50.1110">
    <property type="entry name" value="SGNH hydrolase"/>
    <property type="match status" value="1"/>
</dbReference>
<dbReference type="InterPro" id="IPR035669">
    <property type="entry name" value="SGNH_plant_lipase-like"/>
</dbReference>
<keyword evidence="4" id="KW-0325">Glycoprotein</keyword>
<dbReference type="InterPro" id="IPR036514">
    <property type="entry name" value="SGNH_hydro_sf"/>
</dbReference>
<evidence type="ECO:0000313" key="6">
    <source>
        <dbReference type="Proteomes" id="UP000289340"/>
    </source>
</evidence>
<evidence type="ECO:0000256" key="3">
    <source>
        <dbReference type="ARBA" id="ARBA00022801"/>
    </source>
</evidence>
<sequence>MRSTLLLAYTHTYIYEDTQTKVPLSLSRIMSPMEFHSITKFHNIPLVSSSLVILCIATTILNNPAMATKQYYCDFPAIFNFGASNADTGGLAASFFVAAPKSPNGETYFHRPAGRFSDGRLIIDFLAQSFGLPYLSPYLDSLGTNFSRGASFATAGSTIIPQQSFRSSPFSLGVQYSQFQRFKPTTQFIREQGGVFATLMPKEEYFHEALYTFDIGQNDLTAGFFGNMTLQQFNATIPDIIKSFTSNIKNIYNMGARSFWIHNTGPIGCLPLILANFPSAERDSYDCAKAYNEVAQSFNHNLKEALAQLRTELPLAAITYVDIYSAKYLLFKNPKKYGFELPHVACCGYGGTYNFSQSVGCGGTIQVNGTNIVVGSCERPSVRVVWDGTHYTEAANKVVFDLISSGAFTDPPIPLKRACKRNFT</sequence>
<evidence type="ECO:0000256" key="2">
    <source>
        <dbReference type="ARBA" id="ARBA00022729"/>
    </source>
</evidence>
<dbReference type="Pfam" id="PF00657">
    <property type="entry name" value="Lipase_GDSL"/>
    <property type="match status" value="1"/>
</dbReference>
<dbReference type="Proteomes" id="UP000289340">
    <property type="component" value="Chromosome 14"/>
</dbReference>